<evidence type="ECO:0000259" key="6">
    <source>
        <dbReference type="PROSITE" id="PS50862"/>
    </source>
</evidence>
<protein>
    <recommendedName>
        <fullName evidence="6">Aminoacyl-transfer RNA synthetases class-II family profile domain-containing protein</fullName>
    </recommendedName>
</protein>
<evidence type="ECO:0000313" key="7">
    <source>
        <dbReference type="EMBL" id="KAK2158287.1"/>
    </source>
</evidence>
<dbReference type="PROSITE" id="PS50862">
    <property type="entry name" value="AA_TRNA_LIGASE_II"/>
    <property type="match status" value="1"/>
</dbReference>
<evidence type="ECO:0000256" key="4">
    <source>
        <dbReference type="ARBA" id="ARBA00023146"/>
    </source>
</evidence>
<comment type="caution">
    <text evidence="7">The sequence shown here is derived from an EMBL/GenBank/DDBJ whole genome shotgun (WGS) entry which is preliminary data.</text>
</comment>
<feature type="domain" description="Aminoacyl-transfer RNA synthetases class-II family profile" evidence="6">
    <location>
        <begin position="152"/>
        <end position="339"/>
    </location>
</feature>
<dbReference type="SUPFAM" id="SSF52954">
    <property type="entry name" value="Class II aaRS ABD-related"/>
    <property type="match status" value="1"/>
</dbReference>
<dbReference type="PRINTS" id="PR01043">
    <property type="entry name" value="TRNASYNTHGLY"/>
</dbReference>
<evidence type="ECO:0000313" key="8">
    <source>
        <dbReference type="Proteomes" id="UP001208570"/>
    </source>
</evidence>
<dbReference type="Pfam" id="PF03129">
    <property type="entry name" value="HGTP_anticodon"/>
    <property type="match status" value="1"/>
</dbReference>
<dbReference type="PANTHER" id="PTHR42753:SF10">
    <property type="entry name" value="PROLINE--TRNA LIGASE, MITOCHONDRIAL-RELATED"/>
    <property type="match status" value="1"/>
</dbReference>
<keyword evidence="4" id="KW-0030">Aminoacyl-tRNA synthetase</keyword>
<evidence type="ECO:0000256" key="3">
    <source>
        <dbReference type="ARBA" id="ARBA00022840"/>
    </source>
</evidence>
<keyword evidence="3" id="KW-0067">ATP-binding</keyword>
<dbReference type="GO" id="GO:0005524">
    <property type="term" value="F:ATP binding"/>
    <property type="evidence" value="ECO:0007669"/>
    <property type="project" value="UniProtKB-KW"/>
</dbReference>
<dbReference type="InterPro" id="IPR050062">
    <property type="entry name" value="Pro-tRNA_synthetase"/>
</dbReference>
<keyword evidence="1" id="KW-0436">Ligase</keyword>
<gene>
    <name evidence="7" type="ORF">LSH36_173g00044</name>
</gene>
<dbReference type="AlphaFoldDB" id="A0AAD9N5Y4"/>
<dbReference type="InterPro" id="IPR036621">
    <property type="entry name" value="Anticodon-bd_dom_sf"/>
</dbReference>
<dbReference type="SUPFAM" id="SSF55681">
    <property type="entry name" value="Class II aaRS and biotin synthetases"/>
    <property type="match status" value="1"/>
</dbReference>
<evidence type="ECO:0000256" key="1">
    <source>
        <dbReference type="ARBA" id="ARBA00022598"/>
    </source>
</evidence>
<organism evidence="7 8">
    <name type="scientific">Paralvinella palmiformis</name>
    <dbReference type="NCBI Taxonomy" id="53620"/>
    <lineage>
        <taxon>Eukaryota</taxon>
        <taxon>Metazoa</taxon>
        <taxon>Spiralia</taxon>
        <taxon>Lophotrochozoa</taxon>
        <taxon>Annelida</taxon>
        <taxon>Polychaeta</taxon>
        <taxon>Sedentaria</taxon>
        <taxon>Canalipalpata</taxon>
        <taxon>Terebellida</taxon>
        <taxon>Terebelliformia</taxon>
        <taxon>Alvinellidae</taxon>
        <taxon>Paralvinella</taxon>
    </lineage>
</organism>
<dbReference type="GO" id="GO:0004827">
    <property type="term" value="F:proline-tRNA ligase activity"/>
    <property type="evidence" value="ECO:0007669"/>
    <property type="project" value="TreeGrafter"/>
</dbReference>
<name>A0AAD9N5Y4_9ANNE</name>
<keyword evidence="2" id="KW-0547">Nucleotide-binding</keyword>
<sequence length="451" mass="51117">MVDIIKVKGLYSMCVRRHAPLLTTIERYYHAKHLRTSRMFPGLVSSPPTRQQVDKSSRSQFPETLCKSQKLMLQMGLIQGAAAGTFYTLPLLTRSLEKLKRVIDRTMQNIGAQKVTTPCLAPASIWKASDRWDVMGSELLKLKDRQEKDLCLAPIGRKFRDEMRPKNGLLRGREFEMKDLYTFDASLKEAEVSYNEVCEAYLQMFKELHLDIVKVEADSGAMGGSKSHEYQLISEIGEDTILRCTKCGTSISQELADSHPESKKCLQENCPGNWTETTGIEIAHTFLLGTKYSKIFKAQALLANNKVVDMQMGCYGIGVSRLLASAIEVLSTEEYIRWPQLLAPHQVCIISQQTGHFFEESLSIAESLQEELLSKSHLHNEVILDDRHKLSIGKRLIICEQFGFPYLIIVGKKVQEATPLFEFVDVYKGEKQFLSREQIVSRLSQIDTVVV</sequence>
<dbReference type="InterPro" id="IPR004154">
    <property type="entry name" value="Anticodon-bd"/>
</dbReference>
<dbReference type="Proteomes" id="UP001208570">
    <property type="component" value="Unassembled WGS sequence"/>
</dbReference>
<keyword evidence="8" id="KW-1185">Reference proteome</keyword>
<dbReference type="Gene3D" id="3.30.930.10">
    <property type="entry name" value="Bira Bifunctional Protein, Domain 2"/>
    <property type="match status" value="2"/>
</dbReference>
<dbReference type="Gene3D" id="3.40.50.800">
    <property type="entry name" value="Anticodon-binding domain"/>
    <property type="match status" value="1"/>
</dbReference>
<evidence type="ECO:0000256" key="2">
    <source>
        <dbReference type="ARBA" id="ARBA00022741"/>
    </source>
</evidence>
<reference evidence="7" key="1">
    <citation type="journal article" date="2023" name="Mol. Biol. Evol.">
        <title>Third-Generation Sequencing Reveals the Adaptive Role of the Epigenome in Three Deep-Sea Polychaetes.</title>
        <authorList>
            <person name="Perez M."/>
            <person name="Aroh O."/>
            <person name="Sun Y."/>
            <person name="Lan Y."/>
            <person name="Juniper S.K."/>
            <person name="Young C.R."/>
            <person name="Angers B."/>
            <person name="Qian P.Y."/>
        </authorList>
    </citation>
    <scope>NUCLEOTIDE SEQUENCE</scope>
    <source>
        <strain evidence="7">P08H-3</strain>
    </source>
</reference>
<proteinExistence type="predicted"/>
<dbReference type="InterPro" id="IPR006195">
    <property type="entry name" value="aa-tRNA-synth_II"/>
</dbReference>
<dbReference type="EMBL" id="JAODUP010000173">
    <property type="protein sequence ID" value="KAK2158287.1"/>
    <property type="molecule type" value="Genomic_DNA"/>
</dbReference>
<dbReference type="GO" id="GO:0005739">
    <property type="term" value="C:mitochondrion"/>
    <property type="evidence" value="ECO:0007669"/>
    <property type="project" value="TreeGrafter"/>
</dbReference>
<evidence type="ECO:0000256" key="5">
    <source>
        <dbReference type="SAM" id="MobiDB-lite"/>
    </source>
</evidence>
<accession>A0AAD9N5Y4</accession>
<dbReference type="InterPro" id="IPR045864">
    <property type="entry name" value="aa-tRNA-synth_II/BPL/LPL"/>
</dbReference>
<dbReference type="GO" id="GO:0006433">
    <property type="term" value="P:prolyl-tRNA aminoacylation"/>
    <property type="evidence" value="ECO:0007669"/>
    <property type="project" value="TreeGrafter"/>
</dbReference>
<dbReference type="InterPro" id="IPR002314">
    <property type="entry name" value="aa-tRNA-synt_IIb"/>
</dbReference>
<dbReference type="Pfam" id="PF00587">
    <property type="entry name" value="tRNA-synt_2b"/>
    <property type="match status" value="1"/>
</dbReference>
<dbReference type="PANTHER" id="PTHR42753">
    <property type="entry name" value="MITOCHONDRIAL RIBOSOME PROTEIN L39/PROLYL-TRNA LIGASE FAMILY MEMBER"/>
    <property type="match status" value="1"/>
</dbReference>
<feature type="region of interest" description="Disordered" evidence="5">
    <location>
        <begin position="40"/>
        <end position="59"/>
    </location>
</feature>